<reference evidence="1" key="1">
    <citation type="submission" date="2018-02" db="EMBL/GenBank/DDBJ databases">
        <title>Rhizophora mucronata_Transcriptome.</title>
        <authorList>
            <person name="Meera S.P."/>
            <person name="Sreeshan A."/>
            <person name="Augustine A."/>
        </authorList>
    </citation>
    <scope>NUCLEOTIDE SEQUENCE</scope>
    <source>
        <tissue evidence="1">Leaf</tissue>
    </source>
</reference>
<sequence length="25" mass="2831">MFSSLSCPCLASLCASSFFFFFFKI</sequence>
<dbReference type="AlphaFoldDB" id="A0A2P2NY71"/>
<dbReference type="EMBL" id="GGEC01066867">
    <property type="protein sequence ID" value="MBX47351.1"/>
    <property type="molecule type" value="Transcribed_RNA"/>
</dbReference>
<evidence type="ECO:0000313" key="1">
    <source>
        <dbReference type="EMBL" id="MBX47351.1"/>
    </source>
</evidence>
<accession>A0A2P2NY71</accession>
<protein>
    <submittedName>
        <fullName evidence="1">Uncharacterized protein</fullName>
    </submittedName>
</protein>
<proteinExistence type="predicted"/>
<organism evidence="1">
    <name type="scientific">Rhizophora mucronata</name>
    <name type="common">Asiatic mangrove</name>
    <dbReference type="NCBI Taxonomy" id="61149"/>
    <lineage>
        <taxon>Eukaryota</taxon>
        <taxon>Viridiplantae</taxon>
        <taxon>Streptophyta</taxon>
        <taxon>Embryophyta</taxon>
        <taxon>Tracheophyta</taxon>
        <taxon>Spermatophyta</taxon>
        <taxon>Magnoliopsida</taxon>
        <taxon>eudicotyledons</taxon>
        <taxon>Gunneridae</taxon>
        <taxon>Pentapetalae</taxon>
        <taxon>rosids</taxon>
        <taxon>fabids</taxon>
        <taxon>Malpighiales</taxon>
        <taxon>Rhizophoraceae</taxon>
        <taxon>Rhizophora</taxon>
    </lineage>
</organism>
<name>A0A2P2NY71_RHIMU</name>